<name>A0A1M6RE91_PARC5</name>
<organism evidence="2 3">
    <name type="scientific">Paramaledivibacter caminithermalis (strain DSM 15212 / CIP 107654 / DViRD3)</name>
    <name type="common">Clostridium caminithermale</name>
    <dbReference type="NCBI Taxonomy" id="1121301"/>
    <lineage>
        <taxon>Bacteria</taxon>
        <taxon>Bacillati</taxon>
        <taxon>Bacillota</taxon>
        <taxon>Clostridia</taxon>
        <taxon>Peptostreptococcales</taxon>
        <taxon>Caminicellaceae</taxon>
        <taxon>Paramaledivibacter</taxon>
    </lineage>
</organism>
<reference evidence="2 3" key="1">
    <citation type="submission" date="2016-11" db="EMBL/GenBank/DDBJ databases">
        <authorList>
            <person name="Jaros S."/>
            <person name="Januszkiewicz K."/>
            <person name="Wedrychowicz H."/>
        </authorList>
    </citation>
    <scope>NUCLEOTIDE SEQUENCE [LARGE SCALE GENOMIC DNA]</scope>
    <source>
        <strain evidence="2 3">DSM 15212</strain>
    </source>
</reference>
<accession>A0A1M6RE91</accession>
<evidence type="ECO:0000313" key="2">
    <source>
        <dbReference type="EMBL" id="SHK30811.1"/>
    </source>
</evidence>
<evidence type="ECO:0000256" key="1">
    <source>
        <dbReference type="SAM" id="Phobius"/>
    </source>
</evidence>
<dbReference type="Proteomes" id="UP000184465">
    <property type="component" value="Unassembled WGS sequence"/>
</dbReference>
<dbReference type="AlphaFoldDB" id="A0A1M6RE91"/>
<dbReference type="EMBL" id="FRAG01000045">
    <property type="protein sequence ID" value="SHK30811.1"/>
    <property type="molecule type" value="Genomic_DNA"/>
</dbReference>
<sequence>MSGGNVVTQKGYNASDVSVSCIYFHIDLRSGYDKQWGYGRVKIEAKTPSYLSGSDTIYGKYVHNKISGSIGINFLSFGNIEVYLALRLTMKEEILKHSVINMDYIVYLLGVTIVNTIILGLILNQLHKINDSKGNDRK</sequence>
<keyword evidence="3" id="KW-1185">Reference proteome</keyword>
<dbReference type="STRING" id="1121301.SAMN02745912_02937"/>
<gene>
    <name evidence="2" type="ORF">SAMN02745912_02937</name>
</gene>
<proteinExistence type="predicted"/>
<feature type="transmembrane region" description="Helical" evidence="1">
    <location>
        <begin position="66"/>
        <end position="84"/>
    </location>
</feature>
<keyword evidence="1" id="KW-0472">Membrane</keyword>
<keyword evidence="1" id="KW-1133">Transmembrane helix</keyword>
<protein>
    <submittedName>
        <fullName evidence="2">Uncharacterized protein</fullName>
    </submittedName>
</protein>
<keyword evidence="1" id="KW-0812">Transmembrane</keyword>
<evidence type="ECO:0000313" key="3">
    <source>
        <dbReference type="Proteomes" id="UP000184465"/>
    </source>
</evidence>
<feature type="transmembrane region" description="Helical" evidence="1">
    <location>
        <begin position="104"/>
        <end position="123"/>
    </location>
</feature>
<dbReference type="RefSeq" id="WP_073151679.1">
    <property type="nucleotide sequence ID" value="NZ_FRAG01000045.1"/>
</dbReference>